<keyword evidence="9" id="KW-0325">Glycoprotein</keyword>
<evidence type="ECO:0000256" key="1">
    <source>
        <dbReference type="ARBA" id="ARBA00004319"/>
    </source>
</evidence>
<sequence length="460" mass="52601">MNPCAYLECGSVKWSLILLLSVSLFRSCLSEQIPEFALMEVKENEIHEAEIEEVTVEDELDSEDQEVFYPTREWQTVRPGQAVPAGLHMRLNLQTGKNEARIPDPENEKNGMTYKKKGTRLGKVNIDSNVYTPQELKKVLAKFKEGTEEEKAKVEGIKQKFRPIDDLMKEFEELNMRIETDFEIMTKLINKFNSSSSSLDEKAAALHDLEYYVHQVDNAENMFSLGGLQLMINELNGTEAVLKELSAFVLGSALSSNPKVQVEAIEGGALQKLLLILGTEQPLPVKKKALFALSSMLRHFPYAQQQFLKHGGLHILRSIFREKGAEVLHIRVVTLLYDMIVEKELLQDSEVNSEQMKEKIEQYKQVILVPVLIEQGWCKIISDLLGLPEHDTREKVLKTVNLLLAFCKGQYRGDQKLNTTLNLLRREYEELVEEELKAGEQDSYFRELLSSVNEILQNLR</sequence>
<gene>
    <name evidence="15" type="primary">SIL1</name>
</gene>
<dbReference type="GO" id="GO:0005788">
    <property type="term" value="C:endoplasmic reticulum lumen"/>
    <property type="evidence" value="ECO:0007669"/>
    <property type="project" value="UniProtKB-SubCell"/>
</dbReference>
<keyword evidence="11" id="KW-0175">Coiled coil</keyword>
<dbReference type="KEGG" id="muo:115476562"/>
<dbReference type="InterPro" id="IPR016024">
    <property type="entry name" value="ARM-type_fold"/>
</dbReference>
<evidence type="ECO:0000256" key="5">
    <source>
        <dbReference type="ARBA" id="ARBA00022729"/>
    </source>
</evidence>
<feature type="chain" id="PRO_5027545723" description="Nucleotide exchange factor SIL1" evidence="12">
    <location>
        <begin position="31"/>
        <end position="460"/>
    </location>
</feature>
<evidence type="ECO:0000259" key="13">
    <source>
        <dbReference type="Pfam" id="PF08609"/>
    </source>
</evidence>
<dbReference type="InterPro" id="IPR011989">
    <property type="entry name" value="ARM-like"/>
</dbReference>
<evidence type="ECO:0000256" key="10">
    <source>
        <dbReference type="ARBA" id="ARBA00037748"/>
    </source>
</evidence>
<comment type="similarity">
    <text evidence="2">Belongs to the SIL1 family.</text>
</comment>
<keyword evidence="14" id="KW-1185">Reference proteome</keyword>
<dbReference type="Gene3D" id="1.25.10.10">
    <property type="entry name" value="Leucine-rich Repeat Variant"/>
    <property type="match status" value="1"/>
</dbReference>
<evidence type="ECO:0000256" key="11">
    <source>
        <dbReference type="SAM" id="Coils"/>
    </source>
</evidence>
<keyword evidence="5 12" id="KW-0732">Signal</keyword>
<organism evidence="14 15">
    <name type="scientific">Microcaecilia unicolor</name>
    <dbReference type="NCBI Taxonomy" id="1415580"/>
    <lineage>
        <taxon>Eukaryota</taxon>
        <taxon>Metazoa</taxon>
        <taxon>Chordata</taxon>
        <taxon>Craniata</taxon>
        <taxon>Vertebrata</taxon>
        <taxon>Euteleostomi</taxon>
        <taxon>Amphibia</taxon>
        <taxon>Gymnophiona</taxon>
        <taxon>Siphonopidae</taxon>
        <taxon>Microcaecilia</taxon>
    </lineage>
</organism>
<comment type="function">
    <text evidence="10">Required for protein translocation and folding in the endoplasmic reticulum (ER). Functions as a nucleotide exchange factor for the ER lumenal chaperone HSPA5.</text>
</comment>
<feature type="coiled-coil region" evidence="11">
    <location>
        <begin position="39"/>
        <end position="66"/>
    </location>
</feature>
<proteinExistence type="inferred from homology"/>
<dbReference type="FunCoup" id="A0A6P7YW97">
    <property type="interactions" value="788"/>
</dbReference>
<dbReference type="PANTHER" id="PTHR19316">
    <property type="entry name" value="PROTEIN FOLDING REGULATOR"/>
    <property type="match status" value="1"/>
</dbReference>
<dbReference type="OrthoDB" id="448649at2759"/>
<evidence type="ECO:0000256" key="2">
    <source>
        <dbReference type="ARBA" id="ARBA00010588"/>
    </source>
</evidence>
<dbReference type="GO" id="GO:0015031">
    <property type="term" value="P:protein transport"/>
    <property type="evidence" value="ECO:0007669"/>
    <property type="project" value="UniProtKB-KW"/>
</dbReference>
<dbReference type="InterPro" id="IPR050693">
    <property type="entry name" value="Hsp70_NEF-Inhibitors"/>
</dbReference>
<accession>A0A6P7YW97</accession>
<feature type="signal peptide" evidence="12">
    <location>
        <begin position="1"/>
        <end position="30"/>
    </location>
</feature>
<dbReference type="SUPFAM" id="SSF48371">
    <property type="entry name" value="ARM repeat"/>
    <property type="match status" value="1"/>
</dbReference>
<dbReference type="AlphaFoldDB" id="A0A6P7YW97"/>
<evidence type="ECO:0000313" key="15">
    <source>
        <dbReference type="RefSeq" id="XP_030068851.1"/>
    </source>
</evidence>
<dbReference type="GO" id="GO:0000774">
    <property type="term" value="F:adenyl-nucleotide exchange factor activity"/>
    <property type="evidence" value="ECO:0007669"/>
    <property type="project" value="TreeGrafter"/>
</dbReference>
<keyword evidence="7" id="KW-0653">Protein transport</keyword>
<dbReference type="FunFam" id="1.25.10.10:FF:000148">
    <property type="entry name" value="SIL1 nucleotide exchange factor"/>
    <property type="match status" value="1"/>
</dbReference>
<reference evidence="15" key="1">
    <citation type="submission" date="2025-08" db="UniProtKB">
        <authorList>
            <consortium name="RefSeq"/>
        </authorList>
    </citation>
    <scope>IDENTIFICATION</scope>
</reference>
<evidence type="ECO:0000256" key="9">
    <source>
        <dbReference type="ARBA" id="ARBA00023180"/>
    </source>
</evidence>
<evidence type="ECO:0000256" key="8">
    <source>
        <dbReference type="ARBA" id="ARBA00023010"/>
    </source>
</evidence>
<name>A0A6P7YW97_9AMPH</name>
<evidence type="ECO:0000256" key="7">
    <source>
        <dbReference type="ARBA" id="ARBA00022927"/>
    </source>
</evidence>
<evidence type="ECO:0000256" key="3">
    <source>
        <dbReference type="ARBA" id="ARBA00015352"/>
    </source>
</evidence>
<dbReference type="GeneID" id="115476562"/>
<keyword evidence="6" id="KW-0256">Endoplasmic reticulum</keyword>
<dbReference type="RefSeq" id="XP_030068851.1">
    <property type="nucleotide sequence ID" value="XM_030212991.1"/>
</dbReference>
<dbReference type="InterPro" id="IPR013918">
    <property type="entry name" value="Nucleotide_exch_fac_Fes1"/>
</dbReference>
<dbReference type="CTD" id="64374"/>
<feature type="coiled-coil region" evidence="11">
    <location>
        <begin position="414"/>
        <end position="441"/>
    </location>
</feature>
<feature type="domain" description="Nucleotide exchange factor Fes1" evidence="13">
    <location>
        <begin position="160"/>
        <end position="222"/>
    </location>
</feature>
<evidence type="ECO:0000313" key="14">
    <source>
        <dbReference type="Proteomes" id="UP000515156"/>
    </source>
</evidence>
<keyword evidence="4" id="KW-0813">Transport</keyword>
<evidence type="ECO:0000256" key="6">
    <source>
        <dbReference type="ARBA" id="ARBA00022824"/>
    </source>
</evidence>
<evidence type="ECO:0000256" key="12">
    <source>
        <dbReference type="SAM" id="SignalP"/>
    </source>
</evidence>
<dbReference type="PANTHER" id="PTHR19316:SF35">
    <property type="entry name" value="NUCLEOTIDE EXCHANGE FACTOR SIL1"/>
    <property type="match status" value="1"/>
</dbReference>
<dbReference type="Proteomes" id="UP000515156">
    <property type="component" value="Chromosome 8"/>
</dbReference>
<comment type="subcellular location">
    <subcellularLocation>
        <location evidence="1">Endoplasmic reticulum lumen</location>
    </subcellularLocation>
</comment>
<evidence type="ECO:0000256" key="4">
    <source>
        <dbReference type="ARBA" id="ARBA00022448"/>
    </source>
</evidence>
<dbReference type="InParanoid" id="A0A6P7YW97"/>
<keyword evidence="8" id="KW-0811">Translocation</keyword>
<dbReference type="Pfam" id="PF08609">
    <property type="entry name" value="Fes1"/>
    <property type="match status" value="1"/>
</dbReference>
<protein>
    <recommendedName>
        <fullName evidence="3">Nucleotide exchange factor SIL1</fullName>
    </recommendedName>
</protein>